<evidence type="ECO:0000256" key="10">
    <source>
        <dbReference type="RuleBase" id="RU367119"/>
    </source>
</evidence>
<dbReference type="AlphaFoldDB" id="A0AAP4BDT8"/>
<feature type="domain" description="PBP" evidence="12">
    <location>
        <begin position="54"/>
        <end position="288"/>
    </location>
</feature>
<keyword evidence="7 10" id="KW-0732">Signal</keyword>
<keyword evidence="14" id="KW-1185">Reference proteome</keyword>
<dbReference type="EMBL" id="JASGBQ010000025">
    <property type="protein sequence ID" value="MDI9243126.1"/>
    <property type="molecule type" value="Genomic_DNA"/>
</dbReference>
<evidence type="ECO:0000256" key="7">
    <source>
        <dbReference type="ARBA" id="ARBA00022729"/>
    </source>
</evidence>
<organism evidence="13 14">
    <name type="scientific">Fusibacillus kribbianus</name>
    <dbReference type="NCBI Taxonomy" id="3044208"/>
    <lineage>
        <taxon>Bacteria</taxon>
        <taxon>Bacillati</taxon>
        <taxon>Bacillota</taxon>
        <taxon>Clostridia</taxon>
        <taxon>Lachnospirales</taxon>
        <taxon>Lachnospiraceae</taxon>
        <taxon>Fusibacillus</taxon>
    </lineage>
</organism>
<feature type="region of interest" description="Disordered" evidence="11">
    <location>
        <begin position="26"/>
        <end position="56"/>
    </location>
</feature>
<dbReference type="Gene3D" id="3.40.190.10">
    <property type="entry name" value="Periplasmic binding protein-like II"/>
    <property type="match status" value="2"/>
</dbReference>
<dbReference type="PANTHER" id="PTHR30570">
    <property type="entry name" value="PERIPLASMIC PHOSPHATE BINDING COMPONENT OF PHOSPHATE ABC TRANSPORTER"/>
    <property type="match status" value="1"/>
</dbReference>
<sequence length="302" mass="31534">MRKKIVAAVMAGLMLLSLAACGEKKEETKAADTTAAETTAAETKETEAKETEAKTADLSGSIALSGSTSMEKMVRALSEAFMEVNPGVTVNTEFVGSGAGIEAVTAGTVDIGISSRALKDEEKANGVIENIVAIDGIAVVVDPSNEVTALTKDQLIQVYDGTVTNWKDLGGSDMPIVVIGRESGSGTRGAFEELLKLEDKCKYASELDNTGAVMAKVAATPGAIGYVSLDVVDDSVKAVSLDGVEPTEENIKAGSYILSRPFVMATKGEISEQNELVQAWFEYIASAEGQEVIKSAGLILPN</sequence>
<keyword evidence="8 10" id="KW-0564">Palmitate</keyword>
<evidence type="ECO:0000256" key="3">
    <source>
        <dbReference type="ARBA" id="ARBA00008725"/>
    </source>
</evidence>
<dbReference type="RefSeq" id="WP_283231553.1">
    <property type="nucleotide sequence ID" value="NZ_JASGBQ010000025.1"/>
</dbReference>
<evidence type="ECO:0000313" key="13">
    <source>
        <dbReference type="EMBL" id="MDI9243126.1"/>
    </source>
</evidence>
<dbReference type="GO" id="GO:0005886">
    <property type="term" value="C:plasma membrane"/>
    <property type="evidence" value="ECO:0007669"/>
    <property type="project" value="UniProtKB-SubCell"/>
</dbReference>
<comment type="function">
    <text evidence="10">Involved in the system for phosphate transport across the cytoplasmic membrane.</text>
</comment>
<evidence type="ECO:0000256" key="6">
    <source>
        <dbReference type="ARBA" id="ARBA00022592"/>
    </source>
</evidence>
<comment type="caution">
    <text evidence="13">The sequence shown here is derived from an EMBL/GenBank/DDBJ whole genome shotgun (WGS) entry which is preliminary data.</text>
</comment>
<evidence type="ECO:0000256" key="5">
    <source>
        <dbReference type="ARBA" id="ARBA00022448"/>
    </source>
</evidence>
<dbReference type="Pfam" id="PF12849">
    <property type="entry name" value="PBP_like_2"/>
    <property type="match status" value="1"/>
</dbReference>
<proteinExistence type="inferred from homology"/>
<gene>
    <name evidence="13" type="ORF">QJ036_11690</name>
</gene>
<evidence type="ECO:0000256" key="2">
    <source>
        <dbReference type="ARBA" id="ARBA00004193"/>
    </source>
</evidence>
<dbReference type="Proteomes" id="UP001300383">
    <property type="component" value="Unassembled WGS sequence"/>
</dbReference>
<comment type="similarity">
    <text evidence="3 10">Belongs to the PstS family.</text>
</comment>
<keyword evidence="6 10" id="KW-0592">Phosphate transport</keyword>
<dbReference type="InterPro" id="IPR011862">
    <property type="entry name" value="Phos-bd"/>
</dbReference>
<dbReference type="PROSITE" id="PS51257">
    <property type="entry name" value="PROKAR_LIPOPROTEIN"/>
    <property type="match status" value="1"/>
</dbReference>
<name>A0AAP4BDT8_9FIRM</name>
<accession>A0AAP4BDT8</accession>
<feature type="compositionally biased region" description="Basic and acidic residues" evidence="11">
    <location>
        <begin position="42"/>
        <end position="55"/>
    </location>
</feature>
<dbReference type="SUPFAM" id="SSF53850">
    <property type="entry name" value="Periplasmic binding protein-like II"/>
    <property type="match status" value="1"/>
</dbReference>
<feature type="compositionally biased region" description="Low complexity" evidence="11">
    <location>
        <begin position="31"/>
        <end position="41"/>
    </location>
</feature>
<evidence type="ECO:0000256" key="8">
    <source>
        <dbReference type="ARBA" id="ARBA00023139"/>
    </source>
</evidence>
<dbReference type="PANTHER" id="PTHR30570:SF1">
    <property type="entry name" value="PHOSPHATE-BINDING PROTEIN PSTS"/>
    <property type="match status" value="1"/>
</dbReference>
<protein>
    <recommendedName>
        <fullName evidence="10">Phosphate-binding protein</fullName>
    </recommendedName>
</protein>
<evidence type="ECO:0000259" key="12">
    <source>
        <dbReference type="Pfam" id="PF12849"/>
    </source>
</evidence>
<dbReference type="InterPro" id="IPR024370">
    <property type="entry name" value="PBP_domain"/>
</dbReference>
<keyword evidence="10" id="KW-1003">Cell membrane</keyword>
<dbReference type="GO" id="GO:0006817">
    <property type="term" value="P:phosphate ion transport"/>
    <property type="evidence" value="ECO:0007669"/>
    <property type="project" value="UniProtKB-UniRule"/>
</dbReference>
<dbReference type="GO" id="GO:0042301">
    <property type="term" value="F:phosphate ion binding"/>
    <property type="evidence" value="ECO:0007669"/>
    <property type="project" value="UniProtKB-UniRule"/>
</dbReference>
<evidence type="ECO:0000313" key="14">
    <source>
        <dbReference type="Proteomes" id="UP001300383"/>
    </source>
</evidence>
<evidence type="ECO:0000256" key="4">
    <source>
        <dbReference type="ARBA" id="ARBA00011529"/>
    </source>
</evidence>
<feature type="signal peptide" evidence="10">
    <location>
        <begin position="1"/>
        <end position="19"/>
    </location>
</feature>
<keyword evidence="5 10" id="KW-0813">Transport</keyword>
<keyword evidence="10" id="KW-0472">Membrane</keyword>
<evidence type="ECO:0000256" key="9">
    <source>
        <dbReference type="ARBA" id="ARBA00023288"/>
    </source>
</evidence>
<dbReference type="NCBIfam" id="TIGR02136">
    <property type="entry name" value="ptsS_2"/>
    <property type="match status" value="1"/>
</dbReference>
<evidence type="ECO:0000256" key="11">
    <source>
        <dbReference type="SAM" id="MobiDB-lite"/>
    </source>
</evidence>
<comment type="subcellular location">
    <subcellularLocation>
        <location evidence="2 10">Cell membrane</location>
        <topology evidence="2 10">Lipid-anchor</topology>
    </subcellularLocation>
</comment>
<keyword evidence="9 10" id="KW-0449">Lipoprotein</keyword>
<dbReference type="InterPro" id="IPR050811">
    <property type="entry name" value="Phosphate_ABC_transporter"/>
</dbReference>
<comment type="function">
    <text evidence="1">Part of the ABC transporter complex PstSACB involved in phosphate import.</text>
</comment>
<dbReference type="CDD" id="cd13653">
    <property type="entry name" value="PBP2_phosphate_like_1"/>
    <property type="match status" value="1"/>
</dbReference>
<feature type="chain" id="PRO_5042668914" description="Phosphate-binding protein" evidence="10">
    <location>
        <begin position="20"/>
        <end position="302"/>
    </location>
</feature>
<comment type="subunit">
    <text evidence="4 10">The complex is composed of two ATP-binding proteins (PstB), two transmembrane proteins (PstC and PstA) and a solute-binding protein (PstS).</text>
</comment>
<reference evidence="13 14" key="1">
    <citation type="submission" date="2023-05" db="EMBL/GenBank/DDBJ databases">
        <title>[ruminococcus] sp. nov., isolated from a pig farm feces dump.</title>
        <authorList>
            <person name="Chang Y.-H."/>
        </authorList>
    </citation>
    <scope>NUCLEOTIDE SEQUENCE [LARGE SCALE GENOMIC DNA]</scope>
    <source>
        <strain evidence="13 14">YH-rum2234</strain>
    </source>
</reference>
<evidence type="ECO:0000256" key="1">
    <source>
        <dbReference type="ARBA" id="ARBA00002841"/>
    </source>
</evidence>